<dbReference type="InterPro" id="IPR030445">
    <property type="entry name" value="H3-K79_meTrfase"/>
</dbReference>
<dbReference type="Proteomes" id="UP001050691">
    <property type="component" value="Unassembled WGS sequence"/>
</dbReference>
<feature type="compositionally biased region" description="Low complexity" evidence="12">
    <location>
        <begin position="8"/>
        <end position="22"/>
    </location>
</feature>
<comment type="function">
    <text evidence="11">Histone methyltransferase that specifically trimethylates histone H3 to form H3K79me3. This methylation is required for telomere silencing and for the pachytene checkpoint during the meiotic cell cycle by allowing the recruitment of RAD9 to double strand breaks. Nucleosomes are preferred as substrate compared to free histone.</text>
</comment>
<dbReference type="PANTHER" id="PTHR21451">
    <property type="entry name" value="HISTONE H3 METHYLTRANSFERASE"/>
    <property type="match status" value="1"/>
</dbReference>
<evidence type="ECO:0000256" key="7">
    <source>
        <dbReference type="ARBA" id="ARBA00022853"/>
    </source>
</evidence>
<feature type="compositionally biased region" description="Pro residues" evidence="12">
    <location>
        <begin position="44"/>
        <end position="54"/>
    </location>
</feature>
<comment type="catalytic activity">
    <reaction evidence="10 11">
        <text>L-lysyl(79)-[histone H3] + 3 S-adenosyl-L-methionine = N(6),N(6),N(6)-trimethyl-L-lysyl(79)-[histone H3] + 3 S-adenosyl-L-homocysteine + 3 H(+)</text>
        <dbReference type="Rhea" id="RHEA:60328"/>
        <dbReference type="Rhea" id="RHEA-COMP:15549"/>
        <dbReference type="Rhea" id="RHEA-COMP:15552"/>
        <dbReference type="ChEBI" id="CHEBI:15378"/>
        <dbReference type="ChEBI" id="CHEBI:29969"/>
        <dbReference type="ChEBI" id="CHEBI:57856"/>
        <dbReference type="ChEBI" id="CHEBI:59789"/>
        <dbReference type="ChEBI" id="CHEBI:61961"/>
        <dbReference type="EC" id="2.1.1.360"/>
    </reaction>
</comment>
<dbReference type="EMBL" id="BPWL01000004">
    <property type="protein sequence ID" value="GJJ09402.1"/>
    <property type="molecule type" value="Genomic_DNA"/>
</dbReference>
<feature type="region of interest" description="Disordered" evidence="12">
    <location>
        <begin position="38"/>
        <end position="153"/>
    </location>
</feature>
<gene>
    <name evidence="14" type="ORF">Clacol_003624</name>
</gene>
<name>A0AAV5A7B6_9AGAM</name>
<comment type="activity regulation">
    <text evidence="11">Ubiquitination of histone H2B to form H2BK123ub1 is required for efficient DOT1 methyltransferase activity on histone H3.</text>
</comment>
<accession>A0AAV5A7B6</accession>
<evidence type="ECO:0000256" key="2">
    <source>
        <dbReference type="ARBA" id="ARBA00012190"/>
    </source>
</evidence>
<dbReference type="GO" id="GO:0032259">
    <property type="term" value="P:methylation"/>
    <property type="evidence" value="ECO:0007669"/>
    <property type="project" value="UniProtKB-KW"/>
</dbReference>
<dbReference type="Pfam" id="PF08123">
    <property type="entry name" value="DOT1"/>
    <property type="match status" value="1"/>
</dbReference>
<dbReference type="PANTHER" id="PTHR21451:SF0">
    <property type="entry name" value="HISTONE-LYSINE N-METHYLTRANSFERASE, H3 LYSINE-79 SPECIFIC"/>
    <property type="match status" value="1"/>
</dbReference>
<dbReference type="SUPFAM" id="SSF53335">
    <property type="entry name" value="S-adenosyl-L-methionine-dependent methyltransferases"/>
    <property type="match status" value="1"/>
</dbReference>
<keyword evidence="15" id="KW-1185">Reference proteome</keyword>
<feature type="region of interest" description="Disordered" evidence="12">
    <location>
        <begin position="1"/>
        <end position="22"/>
    </location>
</feature>
<evidence type="ECO:0000256" key="8">
    <source>
        <dbReference type="ARBA" id="ARBA00023242"/>
    </source>
</evidence>
<dbReference type="PROSITE" id="PS51257">
    <property type="entry name" value="PROKAR_LIPOPROTEIN"/>
    <property type="match status" value="1"/>
</dbReference>
<reference evidence="14" key="1">
    <citation type="submission" date="2021-10" db="EMBL/GenBank/DDBJ databases">
        <title>De novo Genome Assembly of Clathrus columnatus (Basidiomycota, Fungi) Using Illumina and Nanopore Sequence Data.</title>
        <authorList>
            <person name="Ogiso-Tanaka E."/>
            <person name="Itagaki H."/>
            <person name="Hosoya T."/>
            <person name="Hosaka K."/>
        </authorList>
    </citation>
    <scope>NUCLEOTIDE SEQUENCE</scope>
    <source>
        <strain evidence="14">MO-923</strain>
    </source>
</reference>
<organism evidence="14 15">
    <name type="scientific">Clathrus columnatus</name>
    <dbReference type="NCBI Taxonomy" id="1419009"/>
    <lineage>
        <taxon>Eukaryota</taxon>
        <taxon>Fungi</taxon>
        <taxon>Dikarya</taxon>
        <taxon>Basidiomycota</taxon>
        <taxon>Agaricomycotina</taxon>
        <taxon>Agaricomycetes</taxon>
        <taxon>Phallomycetidae</taxon>
        <taxon>Phallales</taxon>
        <taxon>Clathraceae</taxon>
        <taxon>Clathrus</taxon>
    </lineage>
</organism>
<evidence type="ECO:0000256" key="5">
    <source>
        <dbReference type="ARBA" id="ARBA00022679"/>
    </source>
</evidence>
<comment type="similarity">
    <text evidence="11">Belongs to the class I-like SAM-binding methyltransferase superfamily. DOT1 family.</text>
</comment>
<dbReference type="InterPro" id="IPR029063">
    <property type="entry name" value="SAM-dependent_MTases_sf"/>
</dbReference>
<keyword evidence="7 11" id="KW-0156">Chromatin regulator</keyword>
<evidence type="ECO:0000256" key="11">
    <source>
        <dbReference type="RuleBase" id="RU271113"/>
    </source>
</evidence>
<feature type="compositionally biased region" description="Polar residues" evidence="12">
    <location>
        <begin position="60"/>
        <end position="89"/>
    </location>
</feature>
<evidence type="ECO:0000313" key="14">
    <source>
        <dbReference type="EMBL" id="GJJ09402.1"/>
    </source>
</evidence>
<evidence type="ECO:0000256" key="4">
    <source>
        <dbReference type="ARBA" id="ARBA00022603"/>
    </source>
</evidence>
<evidence type="ECO:0000256" key="6">
    <source>
        <dbReference type="ARBA" id="ARBA00022691"/>
    </source>
</evidence>
<dbReference type="EC" id="2.1.1.360" evidence="2 11"/>
<keyword evidence="6 11" id="KW-0949">S-adenosyl-L-methionine</keyword>
<dbReference type="GO" id="GO:0006281">
    <property type="term" value="P:DNA repair"/>
    <property type="evidence" value="ECO:0007669"/>
    <property type="project" value="TreeGrafter"/>
</dbReference>
<keyword evidence="4 11" id="KW-0489">Methyltransferase</keyword>
<dbReference type="GO" id="GO:0005634">
    <property type="term" value="C:nucleus"/>
    <property type="evidence" value="ECO:0007669"/>
    <property type="project" value="UniProtKB-SubCell"/>
</dbReference>
<dbReference type="PROSITE" id="PS51569">
    <property type="entry name" value="DOT1"/>
    <property type="match status" value="1"/>
</dbReference>
<dbReference type="FunFam" id="3.40.50.150:FF:000033">
    <property type="entry name" value="Histone-lysine N-methyltransferase, H3 lysine-79 specific"/>
    <property type="match status" value="1"/>
</dbReference>
<dbReference type="InterPro" id="IPR025789">
    <property type="entry name" value="DOT1_dom"/>
</dbReference>
<feature type="compositionally biased region" description="Basic residues" evidence="12">
    <location>
        <begin position="100"/>
        <end position="123"/>
    </location>
</feature>
<dbReference type="Gene3D" id="3.40.50.150">
    <property type="entry name" value="Vaccinia Virus protein VP39"/>
    <property type="match status" value="1"/>
</dbReference>
<evidence type="ECO:0000259" key="13">
    <source>
        <dbReference type="PROSITE" id="PS51569"/>
    </source>
</evidence>
<comment type="caution">
    <text evidence="14">The sequence shown here is derived from an EMBL/GenBank/DDBJ whole genome shotgun (WGS) entry which is preliminary data.</text>
</comment>
<evidence type="ECO:0000256" key="3">
    <source>
        <dbReference type="ARBA" id="ARBA00020987"/>
    </source>
</evidence>
<evidence type="ECO:0000313" key="15">
    <source>
        <dbReference type="Proteomes" id="UP001050691"/>
    </source>
</evidence>
<feature type="domain" description="DOT1" evidence="13">
    <location>
        <begin position="268"/>
        <end position="609"/>
    </location>
</feature>
<protein>
    <recommendedName>
        <fullName evidence="3 11">Histone-lysine N-methyltransferase, H3 lysine-79 specific</fullName>
        <ecNumber evidence="2 11">2.1.1.360</ecNumber>
    </recommendedName>
    <alternativeName>
        <fullName evidence="9 11">Histone H3-K79 methyltransferase</fullName>
    </alternativeName>
</protein>
<evidence type="ECO:0000256" key="9">
    <source>
        <dbReference type="ARBA" id="ARBA00029821"/>
    </source>
</evidence>
<comment type="miscellaneous">
    <text evidence="11">In contrast to other lysine histone methyltransferases, it does not contain a SET domain, suggesting the existence of another mechanism for methylation of lysine residues of histones.</text>
</comment>
<evidence type="ECO:0000256" key="1">
    <source>
        <dbReference type="ARBA" id="ARBA00004123"/>
    </source>
</evidence>
<keyword evidence="5 11" id="KW-0808">Transferase</keyword>
<sequence>MLVSPRFSVPKLSSSPLPSVSSSCEIIASTSKSIASPEAAFLSLPPPSTPPSPSVDPNSGRVQRTTPQTARYTAAAQSPMTNGNTQIINDLSDYQEPPAKRIKVTPKKAKSTSPRGSKKKRSLSTHSPRLFSGVITPDRVRSPGARSRSTTDFGSLEGIIPRPCCTGHDGSFGEDLVTAEKVVKRLMKSYKAYFSNPSDPTDRSFDPHPTQFPYVVLEYPNTNSREVFPLLIPKDEDHYSPVKEVKKSLFTIIETFLTPSQAALFGTPPSQLRPSDFAPPKSDLALYHPSNRQQSKSITLTPLSNDLLLTLTHANNTRNGPLFISTFNQISELLRSLKKGDLDDDGFRVDLDRASNSSQIRPIPDPNPIRKLFQGWNGVPPHIWKTIIDETYQRAVGPNIPLLRKYPAWSSEAYGELETEFVSDIVHYTGLKPTSRFFDMGSGVGTVVLQIALQAGCMASGIEKMKHPAAIAEQHLEQFQKRCRMWGVEPGPTELLTGDFTDDDRVRERILNADVVLCNNWAFSEKQVNQSLLNHFLDMKEGAVVVSLRSFIPPNFRLTEHTIGSPAAILRVEERPFQAGSVSWMSGGGVYFINTIDRRMVAVLHDQLSKGRAPRTRSVKTRQS</sequence>
<keyword evidence="8 11" id="KW-0539">Nucleus</keyword>
<proteinExistence type="inferred from homology"/>
<dbReference type="GO" id="GO:0000077">
    <property type="term" value="P:DNA damage checkpoint signaling"/>
    <property type="evidence" value="ECO:0007669"/>
    <property type="project" value="TreeGrafter"/>
</dbReference>
<dbReference type="AlphaFoldDB" id="A0AAV5A7B6"/>
<dbReference type="GO" id="GO:0140956">
    <property type="term" value="F:histone H3K79 trimethyltransferase activity"/>
    <property type="evidence" value="ECO:0007669"/>
    <property type="project" value="UniProtKB-EC"/>
</dbReference>
<comment type="subcellular location">
    <subcellularLocation>
        <location evidence="1 11">Nucleus</location>
    </subcellularLocation>
</comment>
<dbReference type="CDD" id="cd02440">
    <property type="entry name" value="AdoMet_MTases"/>
    <property type="match status" value="1"/>
</dbReference>
<evidence type="ECO:0000256" key="10">
    <source>
        <dbReference type="ARBA" id="ARBA00047770"/>
    </source>
</evidence>
<evidence type="ECO:0000256" key="12">
    <source>
        <dbReference type="SAM" id="MobiDB-lite"/>
    </source>
</evidence>